<dbReference type="EMBL" id="MCFF01000006">
    <property type="protein sequence ID" value="ORZ26748.1"/>
    <property type="molecule type" value="Genomic_DNA"/>
</dbReference>
<dbReference type="InterPro" id="IPR057207">
    <property type="entry name" value="FBXL15_LRR"/>
</dbReference>
<feature type="compositionally biased region" description="Low complexity" evidence="1">
    <location>
        <begin position="93"/>
        <end position="107"/>
    </location>
</feature>
<dbReference type="Gene3D" id="3.10.20.90">
    <property type="entry name" value="Phosphatidylinositol 3-kinase Catalytic Subunit, Chain A, domain 1"/>
    <property type="match status" value="1"/>
</dbReference>
<dbReference type="SUPFAM" id="SSF46934">
    <property type="entry name" value="UBA-like"/>
    <property type="match status" value="1"/>
</dbReference>
<dbReference type="InterPro" id="IPR015940">
    <property type="entry name" value="UBA"/>
</dbReference>
<dbReference type="PANTHER" id="PTHR13318">
    <property type="entry name" value="PARTNER OF PAIRED, ISOFORM B-RELATED"/>
    <property type="match status" value="1"/>
</dbReference>
<dbReference type="InParanoid" id="A0A1Y2GWS3"/>
<dbReference type="Pfam" id="PF13516">
    <property type="entry name" value="LRR_6"/>
    <property type="match status" value="1"/>
</dbReference>
<dbReference type="Pfam" id="PF00789">
    <property type="entry name" value="UBX"/>
    <property type="match status" value="1"/>
</dbReference>
<dbReference type="OrthoDB" id="120976at2759"/>
<feature type="compositionally biased region" description="Acidic residues" evidence="1">
    <location>
        <begin position="350"/>
        <end position="362"/>
    </location>
</feature>
<dbReference type="Proteomes" id="UP000193648">
    <property type="component" value="Unassembled WGS sequence"/>
</dbReference>
<dbReference type="GeneID" id="33569394"/>
<dbReference type="SUPFAM" id="SSF52047">
    <property type="entry name" value="RNI-like"/>
    <property type="match status" value="2"/>
</dbReference>
<gene>
    <name evidence="4" type="ORF">BCR41DRAFT_384320</name>
</gene>
<feature type="compositionally biased region" description="Low complexity" evidence="1">
    <location>
        <begin position="425"/>
        <end position="439"/>
    </location>
</feature>
<dbReference type="CDD" id="cd01767">
    <property type="entry name" value="UBX"/>
    <property type="match status" value="1"/>
</dbReference>
<feature type="region of interest" description="Disordered" evidence="1">
    <location>
        <begin position="75"/>
        <end position="220"/>
    </location>
</feature>
<reference evidence="4 5" key="1">
    <citation type="submission" date="2016-07" db="EMBL/GenBank/DDBJ databases">
        <title>Pervasive Adenine N6-methylation of Active Genes in Fungi.</title>
        <authorList>
            <consortium name="DOE Joint Genome Institute"/>
            <person name="Mondo S.J."/>
            <person name="Dannebaum R.O."/>
            <person name="Kuo R.C."/>
            <person name="Labutti K."/>
            <person name="Haridas S."/>
            <person name="Kuo A."/>
            <person name="Salamov A."/>
            <person name="Ahrendt S.R."/>
            <person name="Lipzen A."/>
            <person name="Sullivan W."/>
            <person name="Andreopoulos W.B."/>
            <person name="Clum A."/>
            <person name="Lindquist E."/>
            <person name="Daum C."/>
            <person name="Ramamoorthy G.K."/>
            <person name="Gryganskyi A."/>
            <person name="Culley D."/>
            <person name="Magnuson J.K."/>
            <person name="James T.Y."/>
            <person name="O'Malley M.A."/>
            <person name="Stajich J.E."/>
            <person name="Spatafora J.W."/>
            <person name="Visel A."/>
            <person name="Grigoriev I.V."/>
        </authorList>
    </citation>
    <scope>NUCLEOTIDE SEQUENCE [LARGE SCALE GENOMIC DNA]</scope>
    <source>
        <strain evidence="4 5">NRRL 3116</strain>
    </source>
</reference>
<dbReference type="InterPro" id="IPR001611">
    <property type="entry name" value="Leu-rich_rpt"/>
</dbReference>
<comment type="caution">
    <text evidence="4">The sequence shown here is derived from an EMBL/GenBank/DDBJ whole genome shotgun (WGS) entry which is preliminary data.</text>
</comment>
<dbReference type="SMART" id="SM00367">
    <property type="entry name" value="LRR_CC"/>
    <property type="match status" value="5"/>
</dbReference>
<dbReference type="PROSITE" id="PS50033">
    <property type="entry name" value="UBX"/>
    <property type="match status" value="1"/>
</dbReference>
<evidence type="ECO:0000313" key="5">
    <source>
        <dbReference type="Proteomes" id="UP000193648"/>
    </source>
</evidence>
<dbReference type="SMART" id="SM00166">
    <property type="entry name" value="UBX"/>
    <property type="match status" value="1"/>
</dbReference>
<dbReference type="InterPro" id="IPR006553">
    <property type="entry name" value="Leu-rich_rpt_Cys-con_subtyp"/>
</dbReference>
<name>A0A1Y2GWS3_9FUNG</name>
<dbReference type="Pfam" id="PF25372">
    <property type="entry name" value="DUF7885"/>
    <property type="match status" value="1"/>
</dbReference>
<feature type="domain" description="UBA" evidence="2">
    <location>
        <begin position="1"/>
        <end position="40"/>
    </location>
</feature>
<evidence type="ECO:0000259" key="2">
    <source>
        <dbReference type="PROSITE" id="PS50030"/>
    </source>
</evidence>
<proteinExistence type="predicted"/>
<dbReference type="InterPro" id="IPR029071">
    <property type="entry name" value="Ubiquitin-like_domsf"/>
</dbReference>
<feature type="compositionally biased region" description="Polar residues" evidence="1">
    <location>
        <begin position="75"/>
        <end position="88"/>
    </location>
</feature>
<feature type="compositionally biased region" description="Acidic residues" evidence="1">
    <location>
        <begin position="319"/>
        <end position="337"/>
    </location>
</feature>
<feature type="domain" description="UBX" evidence="3">
    <location>
        <begin position="217"/>
        <end position="296"/>
    </location>
</feature>
<feature type="region of interest" description="Disordered" evidence="1">
    <location>
        <begin position="471"/>
        <end position="490"/>
    </location>
</feature>
<evidence type="ECO:0008006" key="6">
    <source>
        <dbReference type="Google" id="ProtNLM"/>
    </source>
</evidence>
<protein>
    <recommendedName>
        <fullName evidence="6">UBX domain-containing protein</fullName>
    </recommendedName>
</protein>
<dbReference type="InterPro" id="IPR001012">
    <property type="entry name" value="UBX_dom"/>
</dbReference>
<dbReference type="AlphaFoldDB" id="A0A1Y2GWS3"/>
<feature type="region of interest" description="Disordered" evidence="1">
    <location>
        <begin position="308"/>
        <end position="456"/>
    </location>
</feature>
<dbReference type="Gene3D" id="3.80.10.10">
    <property type="entry name" value="Ribonuclease Inhibitor"/>
    <property type="match status" value="4"/>
</dbReference>
<evidence type="ECO:0000256" key="1">
    <source>
        <dbReference type="SAM" id="MobiDB-lite"/>
    </source>
</evidence>
<dbReference type="STRING" id="64571.A0A1Y2GWS3"/>
<dbReference type="InterPro" id="IPR009060">
    <property type="entry name" value="UBA-like_sf"/>
</dbReference>
<dbReference type="InterPro" id="IPR032675">
    <property type="entry name" value="LRR_dom_sf"/>
</dbReference>
<feature type="compositionally biased region" description="Basic and acidic residues" evidence="1">
    <location>
        <begin position="140"/>
        <end position="174"/>
    </location>
</feature>
<organism evidence="4 5">
    <name type="scientific">Lobosporangium transversale</name>
    <dbReference type="NCBI Taxonomy" id="64571"/>
    <lineage>
        <taxon>Eukaryota</taxon>
        <taxon>Fungi</taxon>
        <taxon>Fungi incertae sedis</taxon>
        <taxon>Mucoromycota</taxon>
        <taxon>Mortierellomycotina</taxon>
        <taxon>Mortierellomycetes</taxon>
        <taxon>Mortierellales</taxon>
        <taxon>Mortierellaceae</taxon>
        <taxon>Lobosporangium</taxon>
    </lineage>
</organism>
<accession>A0A1Y2GWS3</accession>
<sequence length="964" mass="105010">MSSDLRANLLQLGFNLRQARAAVDAGNQTIEAATEWIFENSDRIEPSQTGAALRLRDEDDEIFDADLQQALAESKLQQASASSDNTPSDDTKAAASSASKKIKINIIRNQTPAQITPPLPLTSRHKEEEAQATNAARLSEANKRAEQAKKAKQEARLAHQRALNDLKEDRENRKLRSNNVPISSSGNTPTSAATSQNINTSRLLPQISVNNNTPSTTAKSQTMVQLRLKNGTVVKRSFENNATIKDLFELVRSEGGDTGSADISLIQPFPRREYTIGDRDLTLLDAGLCPSCSLNVFVQMPIPAPQPIAPPNTWLPNDIEMEEPPTQDDLNGDEDSNGYEGDGGQGNMETENDSEDNEGNEGSDDHQVGNGDDGDHDEEDDMMYALPMPHQPPHDNHQNPVAGRGRGRGRGRGLPFSGVGHALGSASSSSATDQSQSSTMGRNQAPTEDIPTETDAVRRQRILDAMANRIVNRAGENDKSPSVPQKKAKKRDIPSLQAICCHEVALLVIAGNAASTRHLKLLKENVGPQAAEGIVHELTKLKQLDQLTLKRLHRCSIQSMVLDSYSRATDSLMDTIGNSQARSLTYLSMKECTFLTDSGFANITRLEELEYLDLSHCRVTDKTLGFTLNLPNLTTLLLSGTKITSNGLARIISEAAWKSTLHTLDVSFCQGIGGPYSFVNLQGLTNLSTLKLNNTAAFGSAPIKVPDDGAFACLLKLDLARTQITDNDLMKLTPVFMAVQVLNLSACPNIGANSLEFCVTALHKLQNISFPNREHDLLTVLPAAAALPLTHLDLTGFLYVTDDAILTLASAVNLQLLSLAGTKLTNVGAAVLVHMTSLKELLLDRTSVGDKAMDYLRDLGRLEELSLNRCEKLTVAGIIKLSKSAFFSMKLKRLNLGFNKYIHDEALAVFTQCHELHTLNLEYTDVTEERALLLQNSLPNLEQLRIQGVTNGSVLEETPHPVLN</sequence>
<feature type="compositionally biased region" description="Polar residues" evidence="1">
    <location>
        <begin position="177"/>
        <end position="220"/>
    </location>
</feature>
<dbReference type="Gene3D" id="1.10.8.10">
    <property type="entry name" value="DNA helicase RuvA subunit, C-terminal domain"/>
    <property type="match status" value="1"/>
</dbReference>
<evidence type="ECO:0000313" key="4">
    <source>
        <dbReference type="EMBL" id="ORZ26748.1"/>
    </source>
</evidence>
<dbReference type="GO" id="GO:0019005">
    <property type="term" value="C:SCF ubiquitin ligase complex"/>
    <property type="evidence" value="ECO:0007669"/>
    <property type="project" value="TreeGrafter"/>
</dbReference>
<dbReference type="SUPFAM" id="SSF54236">
    <property type="entry name" value="Ubiquitin-like"/>
    <property type="match status" value="1"/>
</dbReference>
<keyword evidence="5" id="KW-1185">Reference proteome</keyword>
<dbReference type="RefSeq" id="XP_021884511.1">
    <property type="nucleotide sequence ID" value="XM_022027551.1"/>
</dbReference>
<evidence type="ECO:0000259" key="3">
    <source>
        <dbReference type="PROSITE" id="PS50033"/>
    </source>
</evidence>
<feature type="compositionally biased region" description="Acidic residues" evidence="1">
    <location>
        <begin position="372"/>
        <end position="382"/>
    </location>
</feature>
<dbReference type="GO" id="GO:0031146">
    <property type="term" value="P:SCF-dependent proteasomal ubiquitin-dependent protein catabolic process"/>
    <property type="evidence" value="ECO:0007669"/>
    <property type="project" value="TreeGrafter"/>
</dbReference>
<dbReference type="PROSITE" id="PS50030">
    <property type="entry name" value="UBA"/>
    <property type="match status" value="1"/>
</dbReference>